<evidence type="ECO:0000313" key="12">
    <source>
        <dbReference type="Proteomes" id="UP001497482"/>
    </source>
</evidence>
<evidence type="ECO:0000256" key="3">
    <source>
        <dbReference type="ARBA" id="ARBA00004408"/>
    </source>
</evidence>
<comment type="similarity">
    <text evidence="8">Belongs to the SERBP1-HABP4 family.</text>
</comment>
<dbReference type="GO" id="GO:0010494">
    <property type="term" value="C:cytoplasmic stress granule"/>
    <property type="evidence" value="ECO:0007669"/>
    <property type="project" value="UniProtKB-SubCell"/>
</dbReference>
<organism evidence="11 12">
    <name type="scientific">Knipowitschia caucasica</name>
    <name type="common">Caucasian dwarf goby</name>
    <name type="synonym">Pomatoschistus caucasicus</name>
    <dbReference type="NCBI Taxonomy" id="637954"/>
    <lineage>
        <taxon>Eukaryota</taxon>
        <taxon>Metazoa</taxon>
        <taxon>Chordata</taxon>
        <taxon>Craniata</taxon>
        <taxon>Vertebrata</taxon>
        <taxon>Euteleostomi</taxon>
        <taxon>Actinopterygii</taxon>
        <taxon>Neopterygii</taxon>
        <taxon>Teleostei</taxon>
        <taxon>Neoteleostei</taxon>
        <taxon>Acanthomorphata</taxon>
        <taxon>Gobiaria</taxon>
        <taxon>Gobiiformes</taxon>
        <taxon>Gobioidei</taxon>
        <taxon>Gobiidae</taxon>
        <taxon>Gobiinae</taxon>
        <taxon>Knipowitschia</taxon>
    </lineage>
</organism>
<dbReference type="GO" id="GO:0016607">
    <property type="term" value="C:nuclear speck"/>
    <property type="evidence" value="ECO:0007669"/>
    <property type="project" value="UniProtKB-SubCell"/>
</dbReference>
<dbReference type="Pfam" id="PF16174">
    <property type="entry name" value="IHABP4_N"/>
    <property type="match status" value="1"/>
</dbReference>
<evidence type="ECO:0000313" key="11">
    <source>
        <dbReference type="EMBL" id="CAL1615625.1"/>
    </source>
</evidence>
<accession>A0AAV2MQM1</accession>
<evidence type="ECO:0000256" key="4">
    <source>
        <dbReference type="ARBA" id="ARBA00004604"/>
    </source>
</evidence>
<dbReference type="InterPro" id="IPR039764">
    <property type="entry name" value="HABP4/SERBP1-like"/>
</dbReference>
<dbReference type="SMART" id="SM01233">
    <property type="entry name" value="HABP4_PAI-RBP1"/>
    <property type="match status" value="1"/>
</dbReference>
<evidence type="ECO:0000256" key="7">
    <source>
        <dbReference type="ARBA" id="ARBA00023242"/>
    </source>
</evidence>
<dbReference type="PANTHER" id="PTHR12299">
    <property type="entry name" value="HYALURONIC ACID-BINDING PROTEIN 4"/>
    <property type="match status" value="1"/>
</dbReference>
<keyword evidence="12" id="KW-1185">Reference proteome</keyword>
<dbReference type="Gene3D" id="6.10.140.1040">
    <property type="match status" value="1"/>
</dbReference>
<feature type="compositionally biased region" description="Basic and acidic residues" evidence="9">
    <location>
        <begin position="64"/>
        <end position="100"/>
    </location>
</feature>
<dbReference type="PANTHER" id="PTHR12299:SF30">
    <property type="entry name" value="INTRACELLULAR HYALURONAN-BINDING PROTEIN 4"/>
    <property type="match status" value="1"/>
</dbReference>
<evidence type="ECO:0000256" key="1">
    <source>
        <dbReference type="ARBA" id="ARBA00004210"/>
    </source>
</evidence>
<feature type="compositionally biased region" description="Basic and acidic residues" evidence="9">
    <location>
        <begin position="125"/>
        <end position="145"/>
    </location>
</feature>
<proteinExistence type="inferred from homology"/>
<feature type="region of interest" description="Disordered" evidence="9">
    <location>
        <begin position="1"/>
        <end position="36"/>
    </location>
</feature>
<keyword evidence="6" id="KW-0810">Translation regulation</keyword>
<feature type="compositionally biased region" description="Acidic residues" evidence="9">
    <location>
        <begin position="244"/>
        <end position="254"/>
    </location>
</feature>
<evidence type="ECO:0000256" key="5">
    <source>
        <dbReference type="ARBA" id="ARBA00022490"/>
    </source>
</evidence>
<dbReference type="GO" id="GO:0045948">
    <property type="term" value="P:positive regulation of translational initiation"/>
    <property type="evidence" value="ECO:0007669"/>
    <property type="project" value="TreeGrafter"/>
</dbReference>
<evidence type="ECO:0000256" key="8">
    <source>
        <dbReference type="ARBA" id="ARBA00035118"/>
    </source>
</evidence>
<sequence length="395" mass="43627">MPERCAAVRLPPPRPLSTHLQTLGLSAGTRAHSPQSMLPDEYGCAVANRFGDLLDDDADPFDILKEAGSEKDKKKKKKQEDVKNKQKKSGQKESQRDRRLPVSVGAPEPPQVARKLQCRAAPVPERAEEGQRVMKRAVYEDRRTYSDQPPQEFSVPRPNYGDADVRGRGGRRGGGRGAFMRSSETFNLRGKREFDRHNGTGISPEEKRGGRGPWNWGSVDEATCEGMEVTEATPVKSEESQMSADEENQAQQADEELVVSVAVEMSLDEWKTLQESNRPKADFNIRKAEDKIPSKAKVIHESNHLESLKKSLDTLEEDGTVLRRSVNDITSLLDINFGSLGRPIRGGRGRGGGRGAMRGGLTVHAEQMKPILEMGDHLAPNPYDPDDFPALSAGL</sequence>
<dbReference type="Proteomes" id="UP001497482">
    <property type="component" value="Chromosome 9"/>
</dbReference>
<keyword evidence="7" id="KW-0539">Nucleus</keyword>
<dbReference type="GO" id="GO:0015030">
    <property type="term" value="C:Cajal body"/>
    <property type="evidence" value="ECO:0007669"/>
    <property type="project" value="UniProtKB-SubCell"/>
</dbReference>
<feature type="region of interest" description="Disordered" evidence="9">
    <location>
        <begin position="64"/>
        <end position="214"/>
    </location>
</feature>
<dbReference type="GO" id="GO:0005730">
    <property type="term" value="C:nucleolus"/>
    <property type="evidence" value="ECO:0007669"/>
    <property type="project" value="UniProtKB-SubCell"/>
</dbReference>
<reference evidence="11 12" key="1">
    <citation type="submission" date="2024-04" db="EMBL/GenBank/DDBJ databases">
        <authorList>
            <person name="Waldvogel A.-M."/>
            <person name="Schoenle A."/>
        </authorList>
    </citation>
    <scope>NUCLEOTIDE SEQUENCE [LARGE SCALE GENOMIC DNA]</scope>
</reference>
<evidence type="ECO:0000256" key="9">
    <source>
        <dbReference type="SAM" id="MobiDB-lite"/>
    </source>
</evidence>
<name>A0AAV2MQM1_KNICA</name>
<dbReference type="InterPro" id="IPR006861">
    <property type="entry name" value="HABP4_PAIRBP1-bd"/>
</dbReference>
<evidence type="ECO:0000259" key="10">
    <source>
        <dbReference type="SMART" id="SM01233"/>
    </source>
</evidence>
<dbReference type="GO" id="GO:0003723">
    <property type="term" value="F:RNA binding"/>
    <property type="evidence" value="ECO:0007669"/>
    <property type="project" value="InterPro"/>
</dbReference>
<dbReference type="InterPro" id="IPR032381">
    <property type="entry name" value="IHABP4_N"/>
</dbReference>
<gene>
    <name evidence="11" type="ORF">KC01_LOCUS41542</name>
</gene>
<dbReference type="EMBL" id="OZ035831">
    <property type="protein sequence ID" value="CAL1615625.1"/>
    <property type="molecule type" value="Genomic_DNA"/>
</dbReference>
<dbReference type="Pfam" id="PF04774">
    <property type="entry name" value="HABP4_PAI-RBP1"/>
    <property type="match status" value="1"/>
</dbReference>
<feature type="compositionally biased region" description="Basic and acidic residues" evidence="9">
    <location>
        <begin position="190"/>
        <end position="209"/>
    </location>
</feature>
<feature type="region of interest" description="Disordered" evidence="9">
    <location>
        <begin position="233"/>
        <end position="254"/>
    </location>
</feature>
<evidence type="ECO:0000256" key="6">
    <source>
        <dbReference type="ARBA" id="ARBA00022845"/>
    </source>
</evidence>
<protein>
    <recommendedName>
        <fullName evidence="10">Hyaluronan/mRNA-binding protein domain-containing protein</fullName>
    </recommendedName>
</protein>
<feature type="domain" description="Hyaluronan/mRNA-binding protein" evidence="10">
    <location>
        <begin position="190"/>
        <end position="291"/>
    </location>
</feature>
<evidence type="ECO:0000256" key="2">
    <source>
        <dbReference type="ARBA" id="ARBA00004324"/>
    </source>
</evidence>
<comment type="subcellular location">
    <subcellularLocation>
        <location evidence="1">Cytoplasm</location>
        <location evidence="1">Stress granule</location>
    </subcellularLocation>
    <subcellularLocation>
        <location evidence="2">Nucleus speckle</location>
    </subcellularLocation>
    <subcellularLocation>
        <location evidence="3">Nucleus</location>
        <location evidence="3">Cajal body</location>
    </subcellularLocation>
    <subcellularLocation>
        <location evidence="4">Nucleus</location>
        <location evidence="4">Nucleolus</location>
    </subcellularLocation>
</comment>
<keyword evidence="5" id="KW-0963">Cytoplasm</keyword>
<dbReference type="GO" id="GO:0033120">
    <property type="term" value="P:positive regulation of RNA splicing"/>
    <property type="evidence" value="ECO:0007669"/>
    <property type="project" value="TreeGrafter"/>
</dbReference>
<dbReference type="AlphaFoldDB" id="A0AAV2MQM1"/>